<comment type="caution">
    <text evidence="5">The sequence shown here is derived from an EMBL/GenBank/DDBJ whole genome shotgun (WGS) entry which is preliminary data.</text>
</comment>
<dbReference type="InterPro" id="IPR038332">
    <property type="entry name" value="PPE_sf"/>
</dbReference>
<dbReference type="InterPro" id="IPR043641">
    <property type="entry name" value="PPE-PPW_C"/>
</dbReference>
<dbReference type="Pfam" id="PF00823">
    <property type="entry name" value="PPE"/>
    <property type="match status" value="1"/>
</dbReference>
<feature type="domain" description="PPE-PPW subfamily C-terminal" evidence="4">
    <location>
        <begin position="431"/>
        <end position="477"/>
    </location>
</feature>
<dbReference type="PANTHER" id="PTHR46766:SF1">
    <property type="entry name" value="GLUTAMINE-RICH PROTEIN 2"/>
    <property type="match status" value="1"/>
</dbReference>
<reference evidence="5 6" key="1">
    <citation type="submission" date="2021-05" db="EMBL/GenBank/DDBJ databases">
        <title>Mycobacterium acidophilum sp. nov., an extremely acid-tolerant member of the genus Mycobacterium.</title>
        <authorList>
            <person name="Xia J."/>
        </authorList>
    </citation>
    <scope>NUCLEOTIDE SEQUENCE [LARGE SCALE GENOMIC DNA]</scope>
    <source>
        <strain evidence="5 6">M1</strain>
    </source>
</reference>
<dbReference type="EMBL" id="JAHCLR010000022">
    <property type="protein sequence ID" value="MBS9534414.1"/>
    <property type="molecule type" value="Genomic_DNA"/>
</dbReference>
<evidence type="ECO:0000259" key="3">
    <source>
        <dbReference type="Pfam" id="PF00823"/>
    </source>
</evidence>
<dbReference type="Pfam" id="PF18878">
    <property type="entry name" value="PPE-PPW"/>
    <property type="match status" value="1"/>
</dbReference>
<evidence type="ECO:0000259" key="4">
    <source>
        <dbReference type="Pfam" id="PF18878"/>
    </source>
</evidence>
<accession>A0ABS5RLE5</accession>
<gene>
    <name evidence="5" type="ORF">KIH27_12545</name>
</gene>
<dbReference type="Proteomes" id="UP001519535">
    <property type="component" value="Unassembled WGS sequence"/>
</dbReference>
<evidence type="ECO:0000313" key="5">
    <source>
        <dbReference type="EMBL" id="MBS9534414.1"/>
    </source>
</evidence>
<dbReference type="InterPro" id="IPR000030">
    <property type="entry name" value="PPE_dom"/>
</dbReference>
<evidence type="ECO:0000313" key="6">
    <source>
        <dbReference type="Proteomes" id="UP001519535"/>
    </source>
</evidence>
<evidence type="ECO:0000256" key="1">
    <source>
        <dbReference type="ARBA" id="ARBA00010652"/>
    </source>
</evidence>
<feature type="region of interest" description="Disordered" evidence="2">
    <location>
        <begin position="390"/>
        <end position="423"/>
    </location>
</feature>
<dbReference type="SUPFAM" id="SSF140459">
    <property type="entry name" value="PE/PPE dimer-like"/>
    <property type="match status" value="1"/>
</dbReference>
<evidence type="ECO:0000256" key="2">
    <source>
        <dbReference type="SAM" id="MobiDB-lite"/>
    </source>
</evidence>
<organism evidence="5 6">
    <name type="scientific">Mycolicibacter acidiphilus</name>
    <dbReference type="NCBI Taxonomy" id="2835306"/>
    <lineage>
        <taxon>Bacteria</taxon>
        <taxon>Bacillati</taxon>
        <taxon>Actinomycetota</taxon>
        <taxon>Actinomycetes</taxon>
        <taxon>Mycobacteriales</taxon>
        <taxon>Mycobacteriaceae</taxon>
        <taxon>Mycolicibacter</taxon>
    </lineage>
</organism>
<comment type="similarity">
    <text evidence="1">Belongs to the mycobacterial PPE family.</text>
</comment>
<dbReference type="RefSeq" id="WP_214093276.1">
    <property type="nucleotide sequence ID" value="NZ_JAHCLR010000022.1"/>
</dbReference>
<feature type="domain" description="PPE" evidence="3">
    <location>
        <begin position="6"/>
        <end position="168"/>
    </location>
</feature>
<name>A0ABS5RLE5_9MYCO</name>
<sequence>MTAPIWMASPPEVYSTLLSSGPGAGPLLAAAAMWESLSTEYASVAEELAAMLAAVQAGTWQGPSAESYLAANVPYLAWLTRASGNSAAAAAEHQTAATAYTTALAAMPTLAELAANHAVHGVLVATNFFGINTVPIALNEADYIRMWVQAATTMATYQTVAGAAVAATPQTTAAPQIAASAASVGPIHVHHHLNDPGSQPATQDSEGVTNPEWWESRWDQLVTAVQNDLASPNPFQSILTDGFLQGVIPHYAGEVIAGLSAPLSTLSPMMYALVPTVGLSGAPAGLAGLAGLAGIQTPTPIAGFVPDAPPQIVPGAVDAVAPPPAMQAGTIAAPPAASGIPVPSTMAPPAAPPGAPPVIGAQGFAFPYLVAGPTSGARASLPVRTETKAAAPAAAATAGSAAQAEESARRKRRRRTGLTDPGDRYEYLDAEASAHGAGVLGFTGTNRAAAATATGMTTLTADVAADRPTIPMVPHTWAPGEDPDAAH</sequence>
<dbReference type="Gene3D" id="1.20.1260.20">
    <property type="entry name" value="PPE superfamily"/>
    <property type="match status" value="1"/>
</dbReference>
<proteinExistence type="inferred from homology"/>
<protein>
    <submittedName>
        <fullName evidence="5">PPE family protein</fullName>
    </submittedName>
</protein>
<dbReference type="PANTHER" id="PTHR46766">
    <property type="entry name" value="GLUTAMINE-RICH PROTEIN 2"/>
    <property type="match status" value="1"/>
</dbReference>
<keyword evidence="6" id="KW-1185">Reference proteome</keyword>
<feature type="compositionally biased region" description="Low complexity" evidence="2">
    <location>
        <begin position="390"/>
        <end position="405"/>
    </location>
</feature>